<name>A0A8H6TQE4_MYCCL</name>
<accession>A0A8H6TQE4</accession>
<dbReference type="Gene3D" id="3.40.50.1820">
    <property type="entry name" value="alpha/beta hydrolase"/>
    <property type="match status" value="1"/>
</dbReference>
<feature type="region of interest" description="Disordered" evidence="4">
    <location>
        <begin position="181"/>
        <end position="203"/>
    </location>
</feature>
<dbReference type="InterPro" id="IPR029058">
    <property type="entry name" value="AB_hydrolase_fold"/>
</dbReference>
<dbReference type="GO" id="GO:0004252">
    <property type="term" value="F:serine-type endopeptidase activity"/>
    <property type="evidence" value="ECO:0007669"/>
    <property type="project" value="TreeGrafter"/>
</dbReference>
<dbReference type="Pfam" id="PF00326">
    <property type="entry name" value="Peptidase_S9"/>
    <property type="match status" value="1"/>
</dbReference>
<protein>
    <recommendedName>
        <fullName evidence="3">Dipeptidyl-peptidase V</fullName>
    </recommendedName>
</protein>
<evidence type="ECO:0000256" key="4">
    <source>
        <dbReference type="SAM" id="MobiDB-lite"/>
    </source>
</evidence>
<sequence length="632" mass="70514">MPPPPPDYTGLEYTEPAAQIKAFNMNPVPQRIFDDMRKYEASARASTPSKATIGVEFGGPGGTVFSMDLDGNEYFQLWRYWEDGDSDAPPLPTNEGELNNAPGGRIERLTHDQNRYQNIVVSESQKIMTFVSNTKKTGPICSFTRSPSPRVWSLRSPRPATRDGGIESISMDDKYLVLDRTARPPNSSQSPSSPSPGGVPEKILLPGATEKESETVCASAAWSRNPDTPHLLYLNTDAYGAFRSIVTYDTTTRTVLHITTPEPHLRPICPINWDCMSVSVNSECVYFRANEDGYASLFRGQLSIITNARNGKPFELIMSLRSHKSQTRLVRVDLEGWLVPEKIETDAAGNAFLSVPVTPFKRAQPIPPSFPTFPSKIIRFKSFDGLEIPCMYYHPTDGKTVVPVGCQANSEQRSPIHWYLMNELGCAVLLPNVRGSRGYGKRFMAGDSVEKREDSVKDIGALLDHIEHTMQNELDSKRIAVLGGSYGGYMTLATLIHYPTRWACGVANFPIAHWPSFLEKTAPSRANHRRGKYGDERIPEIREFLERISPINRAAEIKSPLQLAHGESDSRVPVDQAIRMWKTVTESGVYTELMTCAKEGHGFRQKSVIEFVNAAKLHFIERYLVPEGKPSL</sequence>
<keyword evidence="7" id="KW-1185">Reference proteome</keyword>
<dbReference type="PANTHER" id="PTHR42776:SF27">
    <property type="entry name" value="DIPEPTIDYL PEPTIDASE FAMILY MEMBER 6"/>
    <property type="match status" value="1"/>
</dbReference>
<evidence type="ECO:0000313" key="7">
    <source>
        <dbReference type="Proteomes" id="UP000613580"/>
    </source>
</evidence>
<comment type="similarity">
    <text evidence="1">Belongs to the peptidase S9C family.</text>
</comment>
<dbReference type="InterPro" id="IPR001375">
    <property type="entry name" value="Peptidase_S9_cat"/>
</dbReference>
<feature type="domain" description="Peptidase S9 prolyl oligopeptidase catalytic" evidence="5">
    <location>
        <begin position="418"/>
        <end position="624"/>
    </location>
</feature>
<dbReference type="SUPFAM" id="SSF82171">
    <property type="entry name" value="DPP6 N-terminal domain-like"/>
    <property type="match status" value="1"/>
</dbReference>
<evidence type="ECO:0000256" key="1">
    <source>
        <dbReference type="ARBA" id="ARBA00010040"/>
    </source>
</evidence>
<proteinExistence type="inferred from homology"/>
<dbReference type="OrthoDB" id="43744at2759"/>
<keyword evidence="2" id="KW-0378">Hydrolase</keyword>
<gene>
    <name evidence="6" type="ORF">HMN09_00107100</name>
</gene>
<reference evidence="6" key="1">
    <citation type="submission" date="2020-05" db="EMBL/GenBank/DDBJ databases">
        <title>Mycena genomes resolve the evolution of fungal bioluminescence.</title>
        <authorList>
            <person name="Tsai I.J."/>
        </authorList>
    </citation>
    <scope>NUCLEOTIDE SEQUENCE</scope>
    <source>
        <strain evidence="6">110903Hualien_Pintung</strain>
    </source>
</reference>
<evidence type="ECO:0000256" key="2">
    <source>
        <dbReference type="ARBA" id="ARBA00022801"/>
    </source>
</evidence>
<evidence type="ECO:0000256" key="3">
    <source>
        <dbReference type="ARBA" id="ARBA00032829"/>
    </source>
</evidence>
<dbReference type="PANTHER" id="PTHR42776">
    <property type="entry name" value="SERINE PEPTIDASE S9 FAMILY MEMBER"/>
    <property type="match status" value="1"/>
</dbReference>
<organism evidence="6 7">
    <name type="scientific">Mycena chlorophos</name>
    <name type="common">Agaric fungus</name>
    <name type="synonym">Agaricus chlorophos</name>
    <dbReference type="NCBI Taxonomy" id="658473"/>
    <lineage>
        <taxon>Eukaryota</taxon>
        <taxon>Fungi</taxon>
        <taxon>Dikarya</taxon>
        <taxon>Basidiomycota</taxon>
        <taxon>Agaricomycotina</taxon>
        <taxon>Agaricomycetes</taxon>
        <taxon>Agaricomycetidae</taxon>
        <taxon>Agaricales</taxon>
        <taxon>Marasmiineae</taxon>
        <taxon>Mycenaceae</taxon>
        <taxon>Mycena</taxon>
    </lineage>
</organism>
<dbReference type="EMBL" id="JACAZE010000001">
    <property type="protein sequence ID" value="KAF7323263.1"/>
    <property type="molecule type" value="Genomic_DNA"/>
</dbReference>
<feature type="compositionally biased region" description="Low complexity" evidence="4">
    <location>
        <begin position="184"/>
        <end position="196"/>
    </location>
</feature>
<dbReference type="SUPFAM" id="SSF53474">
    <property type="entry name" value="alpha/beta-Hydrolases"/>
    <property type="match status" value="1"/>
</dbReference>
<comment type="caution">
    <text evidence="6">The sequence shown here is derived from an EMBL/GenBank/DDBJ whole genome shotgun (WGS) entry which is preliminary data.</text>
</comment>
<evidence type="ECO:0000313" key="6">
    <source>
        <dbReference type="EMBL" id="KAF7323263.1"/>
    </source>
</evidence>
<dbReference type="GO" id="GO:0006508">
    <property type="term" value="P:proteolysis"/>
    <property type="evidence" value="ECO:0007669"/>
    <property type="project" value="InterPro"/>
</dbReference>
<dbReference type="AlphaFoldDB" id="A0A8H6TQE4"/>
<dbReference type="Proteomes" id="UP000613580">
    <property type="component" value="Unassembled WGS sequence"/>
</dbReference>
<evidence type="ECO:0000259" key="5">
    <source>
        <dbReference type="Pfam" id="PF00326"/>
    </source>
</evidence>